<dbReference type="AlphaFoldDB" id="A0A7L5AJI0"/>
<accession>A0A7L5AJI0</accession>
<dbReference type="OrthoDB" id="9803828at2"/>
<dbReference type="KEGG" id="mant:BHD05_13415"/>
<dbReference type="PANTHER" id="PTHR48081">
    <property type="entry name" value="AB HYDROLASE SUPERFAMILY PROTEIN C4A8.06C"/>
    <property type="match status" value="1"/>
</dbReference>
<dbReference type="InterPro" id="IPR013094">
    <property type="entry name" value="AB_hydrolase_3"/>
</dbReference>
<dbReference type="Gene3D" id="3.40.50.1820">
    <property type="entry name" value="alpha/beta hydrolase"/>
    <property type="match status" value="1"/>
</dbReference>
<name>A0A7L5AJI0_9MICO</name>
<keyword evidence="1" id="KW-0378">Hydrolase</keyword>
<gene>
    <name evidence="3" type="ORF">BHD05_13415</name>
</gene>
<dbReference type="InterPro" id="IPR029058">
    <property type="entry name" value="AB_hydrolase_fold"/>
</dbReference>
<proteinExistence type="predicted"/>
<keyword evidence="4" id="KW-1185">Reference proteome</keyword>
<reference evidence="3 4" key="1">
    <citation type="submission" date="2016-09" db="EMBL/GenBank/DDBJ databases">
        <title>Complete genome sequence of microbes from the polar regions.</title>
        <authorList>
            <person name="Liao L."/>
            <person name="Chen B."/>
        </authorList>
    </citation>
    <scope>NUCLEOTIDE SEQUENCE [LARGE SCALE GENOMIC DNA]</scope>
    <source>
        <strain evidence="3 4">ZS314</strain>
    </source>
</reference>
<dbReference type="InterPro" id="IPR050300">
    <property type="entry name" value="GDXG_lipolytic_enzyme"/>
</dbReference>
<dbReference type="PANTHER" id="PTHR48081:SF8">
    <property type="entry name" value="ALPHA_BETA HYDROLASE FOLD-3 DOMAIN-CONTAINING PROTEIN-RELATED"/>
    <property type="match status" value="1"/>
</dbReference>
<protein>
    <submittedName>
        <fullName evidence="3">Esterase</fullName>
    </submittedName>
</protein>
<sequence length="308" mass="32660">MPSLISRLMPLALTLRGSKKQFSTAEATLARVAELQLRPRSWAPPGRLSRRVDITVRTVGGWPVYEVAPRGASVHRRALYLHGGAYVFEIAAQHWSLIADLAVSSGARITVPIFPLAPADTAARIVPAATELAAALIAEVGAENTTIVGDSAGGGMGLAVAMRLRDEKRGAPRLVLISPWLDISGTDPQLAVIAPRDPWLAVPGTHAAGRLYRGELAEDDPMVSPINGSLAGLGAITLLSGTRDIVNADAARLVRLAAASGHPLDYHEAPEMLHVYPLLPIPEAREARRVITDALRRVDVQDRGAGVA</sequence>
<dbReference type="EMBL" id="CP017146">
    <property type="protein sequence ID" value="QHO70497.1"/>
    <property type="molecule type" value="Genomic_DNA"/>
</dbReference>
<dbReference type="Proteomes" id="UP000464507">
    <property type="component" value="Chromosome"/>
</dbReference>
<evidence type="ECO:0000313" key="3">
    <source>
        <dbReference type="EMBL" id="QHO70497.1"/>
    </source>
</evidence>
<dbReference type="SUPFAM" id="SSF53474">
    <property type="entry name" value="alpha/beta-Hydrolases"/>
    <property type="match status" value="1"/>
</dbReference>
<dbReference type="GO" id="GO:0016787">
    <property type="term" value="F:hydrolase activity"/>
    <property type="evidence" value="ECO:0007669"/>
    <property type="project" value="UniProtKB-KW"/>
</dbReference>
<feature type="domain" description="Alpha/beta hydrolase fold-3" evidence="2">
    <location>
        <begin position="79"/>
        <end position="276"/>
    </location>
</feature>
<organism evidence="3 4">
    <name type="scientific">Marisediminicola antarctica</name>
    <dbReference type="NCBI Taxonomy" id="674079"/>
    <lineage>
        <taxon>Bacteria</taxon>
        <taxon>Bacillati</taxon>
        <taxon>Actinomycetota</taxon>
        <taxon>Actinomycetes</taxon>
        <taxon>Micrococcales</taxon>
        <taxon>Microbacteriaceae</taxon>
        <taxon>Marisediminicola</taxon>
    </lineage>
</organism>
<evidence type="ECO:0000256" key="1">
    <source>
        <dbReference type="ARBA" id="ARBA00022801"/>
    </source>
</evidence>
<evidence type="ECO:0000313" key="4">
    <source>
        <dbReference type="Proteomes" id="UP000464507"/>
    </source>
</evidence>
<evidence type="ECO:0000259" key="2">
    <source>
        <dbReference type="Pfam" id="PF07859"/>
    </source>
</evidence>
<dbReference type="Pfam" id="PF07859">
    <property type="entry name" value="Abhydrolase_3"/>
    <property type="match status" value="1"/>
</dbReference>
<dbReference type="RefSeq" id="WP_161886881.1">
    <property type="nucleotide sequence ID" value="NZ_CP017146.1"/>
</dbReference>